<evidence type="ECO:0000313" key="1">
    <source>
        <dbReference type="EMBL" id="SUU84202.1"/>
    </source>
</evidence>
<gene>
    <name evidence="1" type="ORF">NCTC12722_01389</name>
    <name evidence="2" type="ORF">NCTC12722_04130</name>
</gene>
<accession>A0A381AYM5</accession>
<reference evidence="2 3" key="1">
    <citation type="submission" date="2018-06" db="EMBL/GenBank/DDBJ databases">
        <authorList>
            <consortium name="Pathogen Informatics"/>
            <person name="Doyle S."/>
        </authorList>
    </citation>
    <scope>NUCLEOTIDE SEQUENCE [LARGE SCALE GENOMIC DNA]</scope>
    <source>
        <strain evidence="2 3">NCTC12722</strain>
    </source>
</reference>
<proteinExistence type="predicted"/>
<protein>
    <recommendedName>
        <fullName evidence="4">DNA-binding protein</fullName>
    </recommendedName>
</protein>
<organism evidence="2 3">
    <name type="scientific">Afipia felis</name>
    <name type="common">Cat scratch disease bacillus</name>
    <dbReference type="NCBI Taxonomy" id="1035"/>
    <lineage>
        <taxon>Bacteria</taxon>
        <taxon>Pseudomonadati</taxon>
        <taxon>Pseudomonadota</taxon>
        <taxon>Alphaproteobacteria</taxon>
        <taxon>Hyphomicrobiales</taxon>
        <taxon>Nitrobacteraceae</taxon>
        <taxon>Afipia</taxon>
    </lineage>
</organism>
<sequence>MSNLYRSRDIADRLGISLDTFYRRRERLERDDGMPRPLCSGGRHAYEKTGMDAWLTRFHPYRPPPAANDVCAPLVPMTDEEHRGRLLRAYGSAS</sequence>
<dbReference type="OrthoDB" id="8254552at2"/>
<dbReference type="EMBL" id="UIGB01000003">
    <property type="protein sequence ID" value="SUW28245.1"/>
    <property type="molecule type" value="Genomic_DNA"/>
</dbReference>
<dbReference type="EMBL" id="UIGB01000001">
    <property type="protein sequence ID" value="SUU84202.1"/>
    <property type="molecule type" value="Genomic_DNA"/>
</dbReference>
<name>A0A381AYM5_AFIFE</name>
<dbReference type="Proteomes" id="UP000254343">
    <property type="component" value="Unassembled WGS sequence"/>
</dbReference>
<dbReference type="RefSeq" id="WP_002719078.1">
    <property type="nucleotide sequence ID" value="NZ_UFSI01000001.1"/>
</dbReference>
<evidence type="ECO:0008006" key="4">
    <source>
        <dbReference type="Google" id="ProtNLM"/>
    </source>
</evidence>
<dbReference type="AlphaFoldDB" id="A0A381AYM5"/>
<evidence type="ECO:0000313" key="3">
    <source>
        <dbReference type="Proteomes" id="UP000254343"/>
    </source>
</evidence>
<evidence type="ECO:0000313" key="2">
    <source>
        <dbReference type="EMBL" id="SUW28245.1"/>
    </source>
</evidence>